<evidence type="ECO:0000313" key="3">
    <source>
        <dbReference type="EMBL" id="KAF7836980.1"/>
    </source>
</evidence>
<keyword evidence="1" id="KW-0812">Transmembrane</keyword>
<dbReference type="AlphaFoldDB" id="A0A834X3H5"/>
<dbReference type="EMBL" id="JAAIUW010000003">
    <property type="protein sequence ID" value="KAF7836980.1"/>
    <property type="molecule type" value="Genomic_DNA"/>
</dbReference>
<feature type="transmembrane region" description="Helical" evidence="1">
    <location>
        <begin position="342"/>
        <end position="366"/>
    </location>
</feature>
<feature type="domain" description="DUF7755" evidence="2">
    <location>
        <begin position="89"/>
        <end position="238"/>
    </location>
</feature>
<evidence type="ECO:0000256" key="1">
    <source>
        <dbReference type="SAM" id="Phobius"/>
    </source>
</evidence>
<dbReference type="PANTHER" id="PTHR36330">
    <property type="entry name" value="LIPASE/LIPOOXYGENASE, PLAT/LH2 FAMILY PROTEIN"/>
    <property type="match status" value="1"/>
</dbReference>
<protein>
    <recommendedName>
        <fullName evidence="2">DUF7755 domain-containing protein</fullName>
    </recommendedName>
</protein>
<gene>
    <name evidence="3" type="ORF">G2W53_005462</name>
</gene>
<reference evidence="3" key="1">
    <citation type="submission" date="2020-09" db="EMBL/GenBank/DDBJ databases">
        <title>Genome-Enabled Discovery of Anthraquinone Biosynthesis in Senna tora.</title>
        <authorList>
            <person name="Kang S.-H."/>
            <person name="Pandey R.P."/>
            <person name="Lee C.-M."/>
            <person name="Sim J.-S."/>
            <person name="Jeong J.-T."/>
            <person name="Choi B.-S."/>
            <person name="Jung M."/>
            <person name="Ginzburg D."/>
            <person name="Zhao K."/>
            <person name="Won S.Y."/>
            <person name="Oh T.-J."/>
            <person name="Yu Y."/>
            <person name="Kim N.-H."/>
            <person name="Lee O.R."/>
            <person name="Lee T.-H."/>
            <person name="Bashyal P."/>
            <person name="Kim T.-S."/>
            <person name="Lee W.-H."/>
            <person name="Kawkins C."/>
            <person name="Kim C.-K."/>
            <person name="Kim J.S."/>
            <person name="Ahn B.O."/>
            <person name="Rhee S.Y."/>
            <person name="Sohng J.K."/>
        </authorList>
    </citation>
    <scope>NUCLEOTIDE SEQUENCE</scope>
    <source>
        <tissue evidence="3">Leaf</tissue>
    </source>
</reference>
<comment type="caution">
    <text evidence="3">The sequence shown here is derived from an EMBL/GenBank/DDBJ whole genome shotgun (WGS) entry which is preliminary data.</text>
</comment>
<dbReference type="InterPro" id="IPR056657">
    <property type="entry name" value="DUF7755"/>
</dbReference>
<keyword evidence="1" id="KW-0472">Membrane</keyword>
<dbReference type="Proteomes" id="UP000634136">
    <property type="component" value="Unassembled WGS sequence"/>
</dbReference>
<dbReference type="OrthoDB" id="2018869at2759"/>
<feature type="transmembrane region" description="Helical" evidence="1">
    <location>
        <begin position="382"/>
        <end position="401"/>
    </location>
</feature>
<keyword evidence="1" id="KW-1133">Transmembrane helix</keyword>
<proteinExistence type="predicted"/>
<evidence type="ECO:0000259" key="2">
    <source>
        <dbReference type="Pfam" id="PF24938"/>
    </source>
</evidence>
<accession>A0A834X3H5</accession>
<feature type="transmembrane region" description="Helical" evidence="1">
    <location>
        <begin position="303"/>
        <end position="321"/>
    </location>
</feature>
<evidence type="ECO:0000313" key="4">
    <source>
        <dbReference type="Proteomes" id="UP000634136"/>
    </source>
</evidence>
<dbReference type="PANTHER" id="PTHR36330:SF2">
    <property type="entry name" value="LIPASE_LIPOOXYGENASE, PLAT_LH2 FAMILY PROTEIN"/>
    <property type="match status" value="1"/>
</dbReference>
<feature type="transmembrane region" description="Helical" evidence="1">
    <location>
        <begin position="280"/>
        <end position="297"/>
    </location>
</feature>
<keyword evidence="4" id="KW-1185">Reference proteome</keyword>
<name>A0A834X3H5_9FABA</name>
<dbReference type="Pfam" id="PF24938">
    <property type="entry name" value="DUF7755"/>
    <property type="match status" value="1"/>
</dbReference>
<sequence length="414" mass="45023">MDAIPLRSLVTSTCQIFQIRRRKPFTSSPTLRTPITPFRFAARAKQSVFQDFQSYVKPSRLLPSSEAKVCSNTLIENISLSLKEDTSKSLFKVKLCTSNIYGSSLSDLNAGVLVCLIDEDGNSILQRIPASLIMDCSTELGDISDVKMLHFQRGAVDEFIFQGPKIARVKALWISVESGQWRLGSVSLTVINCECQSSLQEDEVCDYTGFQYEFENEDVLLGEGSDLSMLELRPSLVTELTGIDPFVFSSKNPSDNSLTLDPKTSNEESMKEYADLKFSLLFYDALLVLFGTSLASLSAGNNAAYAFLIGGVGGFLYLLLLQRSVDGLPVPESMASDRSGNNLVFGGLKGPISSVGLAIGFAIFAVKYGSGDLQVSFTPKELIVGMMGFLACKASVVLAAYKPMKLGVKLPSNK</sequence>
<organism evidence="3 4">
    <name type="scientific">Senna tora</name>
    <dbReference type="NCBI Taxonomy" id="362788"/>
    <lineage>
        <taxon>Eukaryota</taxon>
        <taxon>Viridiplantae</taxon>
        <taxon>Streptophyta</taxon>
        <taxon>Embryophyta</taxon>
        <taxon>Tracheophyta</taxon>
        <taxon>Spermatophyta</taxon>
        <taxon>Magnoliopsida</taxon>
        <taxon>eudicotyledons</taxon>
        <taxon>Gunneridae</taxon>
        <taxon>Pentapetalae</taxon>
        <taxon>rosids</taxon>
        <taxon>fabids</taxon>
        <taxon>Fabales</taxon>
        <taxon>Fabaceae</taxon>
        <taxon>Caesalpinioideae</taxon>
        <taxon>Cassia clade</taxon>
        <taxon>Senna</taxon>
    </lineage>
</organism>